<dbReference type="EMBL" id="FNED01000016">
    <property type="protein sequence ID" value="SDJ35335.1"/>
    <property type="molecule type" value="Genomic_DNA"/>
</dbReference>
<dbReference type="PATRIC" id="fig|47500.8.peg.1817"/>
<evidence type="ECO:0000313" key="4">
    <source>
        <dbReference type="EMBL" id="SDJ35335.1"/>
    </source>
</evidence>
<dbReference type="PANTHER" id="PTHR43048">
    <property type="entry name" value="METHYLMALONYL-COA EPIMERASE"/>
    <property type="match status" value="1"/>
</dbReference>
<dbReference type="GeneID" id="42307768"/>
<accession>A0A0D1W5M0</accession>
<keyword evidence="5" id="KW-1185">Reference proteome</keyword>
<feature type="domain" description="VOC" evidence="2">
    <location>
        <begin position="4"/>
        <end position="126"/>
    </location>
</feature>
<organism evidence="3 5">
    <name type="scientific">Aneurinibacillus migulanus</name>
    <name type="common">Bacillus migulanus</name>
    <dbReference type="NCBI Taxonomy" id="47500"/>
    <lineage>
        <taxon>Bacteria</taxon>
        <taxon>Bacillati</taxon>
        <taxon>Bacillota</taxon>
        <taxon>Bacilli</taxon>
        <taxon>Bacillales</taxon>
        <taxon>Paenibacillaceae</taxon>
        <taxon>Aneurinibacillus group</taxon>
        <taxon>Aneurinibacillus</taxon>
    </lineage>
</organism>
<dbReference type="EMBL" id="LGUG01000004">
    <property type="protein sequence ID" value="KON98658.1"/>
    <property type="molecule type" value="Genomic_DNA"/>
</dbReference>
<dbReference type="Pfam" id="PF00903">
    <property type="entry name" value="Glyoxalase"/>
    <property type="match status" value="1"/>
</dbReference>
<evidence type="ECO:0000313" key="3">
    <source>
        <dbReference type="EMBL" id="KON98658.1"/>
    </source>
</evidence>
<evidence type="ECO:0000256" key="1">
    <source>
        <dbReference type="ARBA" id="ARBA00022723"/>
    </source>
</evidence>
<dbReference type="Proteomes" id="UP000037269">
    <property type="component" value="Unassembled WGS sequence"/>
</dbReference>
<dbReference type="InterPro" id="IPR051785">
    <property type="entry name" value="MMCE/EMCE_epimerase"/>
</dbReference>
<dbReference type="STRING" id="47500.AF333_21780"/>
<name>A0A0D1W5M0_ANEMI</name>
<evidence type="ECO:0000313" key="5">
    <source>
        <dbReference type="Proteomes" id="UP000037269"/>
    </source>
</evidence>
<dbReference type="OrthoDB" id="371072at2"/>
<reference evidence="4 6" key="2">
    <citation type="submission" date="2016-10" db="EMBL/GenBank/DDBJ databases">
        <authorList>
            <person name="de Groot N.N."/>
        </authorList>
    </citation>
    <scope>NUCLEOTIDE SEQUENCE [LARGE SCALE GENOMIC DNA]</scope>
    <source>
        <strain evidence="4 6">DSM 2895</strain>
    </source>
</reference>
<gene>
    <name evidence="3" type="ORF">AF333_21780</name>
    <name evidence="4" type="ORF">SAMN04487909_11647</name>
</gene>
<evidence type="ECO:0000259" key="2">
    <source>
        <dbReference type="PROSITE" id="PS51819"/>
    </source>
</evidence>
<sequence>MIKRIEHVGIMVSNMDESITFYETLLGFQLRVRVKNEEKEIAFLSHNGLPDFEIELLHDLQPTTSYSAYGLVNHVAFIVHDIEEIISYYKQKGIVFETEKPKYGINGRKTIRFRGLDGEILQLVEEKKEEFIQNK</sequence>
<reference evidence="3 5" key="1">
    <citation type="submission" date="2015-07" db="EMBL/GenBank/DDBJ databases">
        <title>Fjat-14205 dsm 2895.</title>
        <authorList>
            <person name="Liu B."/>
            <person name="Wang J."/>
            <person name="Zhu Y."/>
            <person name="Liu G."/>
            <person name="Chen Q."/>
            <person name="Chen Z."/>
            <person name="Lan J."/>
            <person name="Che J."/>
            <person name="Ge C."/>
            <person name="Shi H."/>
            <person name="Pan Z."/>
            <person name="Liu X."/>
        </authorList>
    </citation>
    <scope>NUCLEOTIDE SEQUENCE [LARGE SCALE GENOMIC DNA]</scope>
    <source>
        <strain evidence="3 5">DSM 2895</strain>
    </source>
</reference>
<dbReference type="GO" id="GO:0016829">
    <property type="term" value="F:lyase activity"/>
    <property type="evidence" value="ECO:0007669"/>
    <property type="project" value="UniProtKB-KW"/>
</dbReference>
<dbReference type="GO" id="GO:0046491">
    <property type="term" value="P:L-methylmalonyl-CoA metabolic process"/>
    <property type="evidence" value="ECO:0007669"/>
    <property type="project" value="TreeGrafter"/>
</dbReference>
<keyword evidence="1" id="KW-0479">Metal-binding</keyword>
<dbReference type="SUPFAM" id="SSF54593">
    <property type="entry name" value="Glyoxalase/Bleomycin resistance protein/Dihydroxybiphenyl dioxygenase"/>
    <property type="match status" value="1"/>
</dbReference>
<dbReference type="PROSITE" id="PS51819">
    <property type="entry name" value="VOC"/>
    <property type="match status" value="1"/>
</dbReference>
<proteinExistence type="predicted"/>
<dbReference type="InterPro" id="IPR037523">
    <property type="entry name" value="VOC_core"/>
</dbReference>
<dbReference type="GO" id="GO:0004493">
    <property type="term" value="F:methylmalonyl-CoA epimerase activity"/>
    <property type="evidence" value="ECO:0007669"/>
    <property type="project" value="TreeGrafter"/>
</dbReference>
<dbReference type="Gene3D" id="3.10.180.10">
    <property type="entry name" value="2,3-Dihydroxybiphenyl 1,2-Dioxygenase, domain 1"/>
    <property type="match status" value="1"/>
</dbReference>
<dbReference type="InterPro" id="IPR029068">
    <property type="entry name" value="Glyas_Bleomycin-R_OHBP_Dase"/>
</dbReference>
<dbReference type="GO" id="GO:0046872">
    <property type="term" value="F:metal ion binding"/>
    <property type="evidence" value="ECO:0007669"/>
    <property type="project" value="UniProtKB-KW"/>
</dbReference>
<dbReference type="PANTHER" id="PTHR43048:SF3">
    <property type="entry name" value="METHYLMALONYL-COA EPIMERASE, MITOCHONDRIAL"/>
    <property type="match status" value="1"/>
</dbReference>
<dbReference type="RefSeq" id="WP_043067019.1">
    <property type="nucleotide sequence ID" value="NZ_BJOA01000230.1"/>
</dbReference>
<keyword evidence="4" id="KW-0456">Lyase</keyword>
<evidence type="ECO:0000313" key="6">
    <source>
        <dbReference type="Proteomes" id="UP000182836"/>
    </source>
</evidence>
<dbReference type="Proteomes" id="UP000182836">
    <property type="component" value="Unassembled WGS sequence"/>
</dbReference>
<dbReference type="AlphaFoldDB" id="A0A0D1W5M0"/>
<dbReference type="InterPro" id="IPR004360">
    <property type="entry name" value="Glyas_Fos-R_dOase_dom"/>
</dbReference>
<protein>
    <submittedName>
        <fullName evidence="4">Lactoylglutathione lyase</fullName>
    </submittedName>
</protein>